<dbReference type="InterPro" id="IPR029068">
    <property type="entry name" value="Glyas_Bleomycin-R_OHBP_Dase"/>
</dbReference>
<sequence length="87" mass="9584">MGVGDPHDRSVDFGLLVQKLDSGQPRVHLDVHTDDVDAEVARLEALGATRVRRVAHLWIVRDPAGLPFCVTTARPGELDETNSSLWE</sequence>
<gene>
    <name evidence="2" type="ORF">HNR73_005734</name>
</gene>
<dbReference type="InterPro" id="IPR041581">
    <property type="entry name" value="Glyoxalase_6"/>
</dbReference>
<evidence type="ECO:0000313" key="2">
    <source>
        <dbReference type="EMBL" id="MBB6037854.1"/>
    </source>
</evidence>
<organism evidence="2 3">
    <name type="scientific">Phytomonospora endophytica</name>
    <dbReference type="NCBI Taxonomy" id="714109"/>
    <lineage>
        <taxon>Bacteria</taxon>
        <taxon>Bacillati</taxon>
        <taxon>Actinomycetota</taxon>
        <taxon>Actinomycetes</taxon>
        <taxon>Micromonosporales</taxon>
        <taxon>Micromonosporaceae</taxon>
        <taxon>Phytomonospora</taxon>
    </lineage>
</organism>
<proteinExistence type="predicted"/>
<evidence type="ECO:0000313" key="3">
    <source>
        <dbReference type="Proteomes" id="UP000548476"/>
    </source>
</evidence>
<protein>
    <recommendedName>
        <fullName evidence="1">Glyoxalase-like domain-containing protein</fullName>
    </recommendedName>
</protein>
<dbReference type="Proteomes" id="UP000548476">
    <property type="component" value="Unassembled WGS sequence"/>
</dbReference>
<name>A0A841FPV0_9ACTN</name>
<dbReference type="SUPFAM" id="SSF54593">
    <property type="entry name" value="Glyoxalase/Bleomycin resistance protein/Dihydroxybiphenyl dioxygenase"/>
    <property type="match status" value="1"/>
</dbReference>
<evidence type="ECO:0000259" key="1">
    <source>
        <dbReference type="Pfam" id="PF18029"/>
    </source>
</evidence>
<dbReference type="AlphaFoldDB" id="A0A841FPV0"/>
<accession>A0A841FPV0</accession>
<reference evidence="2 3" key="1">
    <citation type="submission" date="2020-08" db="EMBL/GenBank/DDBJ databases">
        <title>Genomic Encyclopedia of Type Strains, Phase IV (KMG-IV): sequencing the most valuable type-strain genomes for metagenomic binning, comparative biology and taxonomic classification.</title>
        <authorList>
            <person name="Goeker M."/>
        </authorList>
    </citation>
    <scope>NUCLEOTIDE SEQUENCE [LARGE SCALE GENOMIC DNA]</scope>
    <source>
        <strain evidence="2 3">YIM 65646</strain>
    </source>
</reference>
<dbReference type="RefSeq" id="WP_239122246.1">
    <property type="nucleotide sequence ID" value="NZ_BONT01000065.1"/>
</dbReference>
<dbReference type="EMBL" id="JACHGT010000014">
    <property type="protein sequence ID" value="MBB6037854.1"/>
    <property type="molecule type" value="Genomic_DNA"/>
</dbReference>
<keyword evidence="3" id="KW-1185">Reference proteome</keyword>
<dbReference type="Pfam" id="PF18029">
    <property type="entry name" value="Glyoxalase_6"/>
    <property type="match status" value="1"/>
</dbReference>
<feature type="domain" description="Glyoxalase-like" evidence="1">
    <location>
        <begin position="12"/>
        <end position="71"/>
    </location>
</feature>
<comment type="caution">
    <text evidence="2">The sequence shown here is derived from an EMBL/GenBank/DDBJ whole genome shotgun (WGS) entry which is preliminary data.</text>
</comment>
<dbReference type="Gene3D" id="3.10.180.10">
    <property type="entry name" value="2,3-Dihydroxybiphenyl 1,2-Dioxygenase, domain 1"/>
    <property type="match status" value="1"/>
</dbReference>